<evidence type="ECO:0000256" key="1">
    <source>
        <dbReference type="SAM" id="Phobius"/>
    </source>
</evidence>
<keyword evidence="1" id="KW-0472">Membrane</keyword>
<feature type="transmembrane region" description="Helical" evidence="1">
    <location>
        <begin position="64"/>
        <end position="86"/>
    </location>
</feature>
<name>A0A915A795_PARUN</name>
<keyword evidence="1" id="KW-0812">Transmembrane</keyword>
<organism evidence="2 3">
    <name type="scientific">Parascaris univalens</name>
    <name type="common">Nematode worm</name>
    <dbReference type="NCBI Taxonomy" id="6257"/>
    <lineage>
        <taxon>Eukaryota</taxon>
        <taxon>Metazoa</taxon>
        <taxon>Ecdysozoa</taxon>
        <taxon>Nematoda</taxon>
        <taxon>Chromadorea</taxon>
        <taxon>Rhabditida</taxon>
        <taxon>Spirurina</taxon>
        <taxon>Ascaridomorpha</taxon>
        <taxon>Ascaridoidea</taxon>
        <taxon>Ascarididae</taxon>
        <taxon>Parascaris</taxon>
    </lineage>
</organism>
<dbReference type="WBParaSite" id="PgE249_g002_t01">
    <property type="protein sequence ID" value="PgE249_g002_t01"/>
    <property type="gene ID" value="PgE249_g002"/>
</dbReference>
<dbReference type="Proteomes" id="UP000887569">
    <property type="component" value="Unplaced"/>
</dbReference>
<keyword evidence="1" id="KW-1133">Transmembrane helix</keyword>
<evidence type="ECO:0000313" key="2">
    <source>
        <dbReference type="Proteomes" id="UP000887569"/>
    </source>
</evidence>
<sequence>LYVGHTTLCCKHGEPQPRLDALLGTVLKADGKQRSLCATTQWRKFYSMHIATAPLCARASWNDFIAPMSFLLSIYSSVLFAITTLCPHCFRLSLQLAFTFFIHNTLNQNCV</sequence>
<keyword evidence="2" id="KW-1185">Reference proteome</keyword>
<protein>
    <submittedName>
        <fullName evidence="3">SCP domain-containing protein</fullName>
    </submittedName>
</protein>
<accession>A0A915A795</accession>
<reference evidence="3" key="1">
    <citation type="submission" date="2022-11" db="UniProtKB">
        <authorList>
            <consortium name="WormBaseParasite"/>
        </authorList>
    </citation>
    <scope>IDENTIFICATION</scope>
</reference>
<dbReference type="AlphaFoldDB" id="A0A915A795"/>
<evidence type="ECO:0000313" key="3">
    <source>
        <dbReference type="WBParaSite" id="PgE249_g002_t01"/>
    </source>
</evidence>
<proteinExistence type="predicted"/>